<evidence type="ECO:0000256" key="2">
    <source>
        <dbReference type="ARBA" id="ARBA00001947"/>
    </source>
</evidence>
<dbReference type="KEGG" id="paby:Ga0080574_TMP3802"/>
<dbReference type="AlphaFoldDB" id="A0A1P8UXQ6"/>
<dbReference type="EMBL" id="CP015093">
    <property type="protein sequence ID" value="APZ54136.1"/>
    <property type="molecule type" value="Genomic_DNA"/>
</dbReference>
<keyword evidence="6" id="KW-0963">Cytoplasm</keyword>
<dbReference type="SUPFAM" id="SSF55846">
    <property type="entry name" value="N-acetylmuramoyl-L-alanine amidase-like"/>
    <property type="match status" value="1"/>
</dbReference>
<dbReference type="RefSeq" id="WP_076703361.1">
    <property type="nucleotide sequence ID" value="NZ_CP015093.1"/>
</dbReference>
<evidence type="ECO:0000256" key="12">
    <source>
        <dbReference type="ARBA" id="ARBA00042615"/>
    </source>
</evidence>
<comment type="catalytic activity">
    <reaction evidence="1">
        <text>Hydrolyzes the link between N-acetylmuramoyl residues and L-amino acid residues in certain cell-wall glycopeptides.</text>
        <dbReference type="EC" id="3.5.1.28"/>
    </reaction>
</comment>
<keyword evidence="9" id="KW-0862">Zinc</keyword>
<comment type="cofactor">
    <cofactor evidence="2">
        <name>Zn(2+)</name>
        <dbReference type="ChEBI" id="CHEBI:29105"/>
    </cofactor>
</comment>
<evidence type="ECO:0000256" key="10">
    <source>
        <dbReference type="ARBA" id="ARBA00023316"/>
    </source>
</evidence>
<reference evidence="14 15" key="1">
    <citation type="submission" date="2016-04" db="EMBL/GenBank/DDBJ databases">
        <title>Deep-sea bacteria in the southern Pacific.</title>
        <authorList>
            <person name="Tang K."/>
        </authorList>
    </citation>
    <scope>NUCLEOTIDE SEQUENCE [LARGE SCALE GENOMIC DNA]</scope>
    <source>
        <strain evidence="14 15">JLT2014</strain>
    </source>
</reference>
<dbReference type="Proteomes" id="UP000187059">
    <property type="component" value="Chromosome"/>
</dbReference>
<dbReference type="CDD" id="cd06583">
    <property type="entry name" value="PGRP"/>
    <property type="match status" value="1"/>
</dbReference>
<evidence type="ECO:0000256" key="5">
    <source>
        <dbReference type="ARBA" id="ARBA00011901"/>
    </source>
</evidence>
<evidence type="ECO:0000256" key="4">
    <source>
        <dbReference type="ARBA" id="ARBA00007553"/>
    </source>
</evidence>
<dbReference type="PANTHER" id="PTHR30417:SF4">
    <property type="entry name" value="1,6-ANHYDRO-N-ACETYLMURAMYL-L-ALANINE AMIDASE AMPD"/>
    <property type="match status" value="1"/>
</dbReference>
<dbReference type="InterPro" id="IPR002502">
    <property type="entry name" value="Amidase_domain"/>
</dbReference>
<dbReference type="GO" id="GO:0046872">
    <property type="term" value="F:metal ion binding"/>
    <property type="evidence" value="ECO:0007669"/>
    <property type="project" value="UniProtKB-KW"/>
</dbReference>
<evidence type="ECO:0000256" key="7">
    <source>
        <dbReference type="ARBA" id="ARBA00022723"/>
    </source>
</evidence>
<dbReference type="Pfam" id="PF01510">
    <property type="entry name" value="Amidase_2"/>
    <property type="match status" value="1"/>
</dbReference>
<keyword evidence="7" id="KW-0479">Metal-binding</keyword>
<evidence type="ECO:0000256" key="8">
    <source>
        <dbReference type="ARBA" id="ARBA00022801"/>
    </source>
</evidence>
<dbReference type="GO" id="GO:0008745">
    <property type="term" value="F:N-acetylmuramoyl-L-alanine amidase activity"/>
    <property type="evidence" value="ECO:0007669"/>
    <property type="project" value="UniProtKB-EC"/>
</dbReference>
<dbReference type="STRING" id="1250539.Ga0080574_TMP3802"/>
<dbReference type="GO" id="GO:0009253">
    <property type="term" value="P:peptidoglycan catabolic process"/>
    <property type="evidence" value="ECO:0007669"/>
    <property type="project" value="InterPro"/>
</dbReference>
<dbReference type="OrthoDB" id="9794842at2"/>
<dbReference type="InterPro" id="IPR051206">
    <property type="entry name" value="NAMLAA_amidase_2"/>
</dbReference>
<dbReference type="PANTHER" id="PTHR30417">
    <property type="entry name" value="N-ACETYLMURAMOYL-L-ALANINE AMIDASE AMID"/>
    <property type="match status" value="1"/>
</dbReference>
<keyword evidence="10" id="KW-0961">Cell wall biogenesis/degradation</keyword>
<gene>
    <name evidence="14" type="ORF">Ga0080574_TMP3802</name>
</gene>
<keyword evidence="15" id="KW-1185">Reference proteome</keyword>
<evidence type="ECO:0000313" key="14">
    <source>
        <dbReference type="EMBL" id="APZ54136.1"/>
    </source>
</evidence>
<organism evidence="14 15">
    <name type="scientific">Salipiger abyssi</name>
    <dbReference type="NCBI Taxonomy" id="1250539"/>
    <lineage>
        <taxon>Bacteria</taxon>
        <taxon>Pseudomonadati</taxon>
        <taxon>Pseudomonadota</taxon>
        <taxon>Alphaproteobacteria</taxon>
        <taxon>Rhodobacterales</taxon>
        <taxon>Roseobacteraceae</taxon>
        <taxon>Salipiger</taxon>
    </lineage>
</organism>
<evidence type="ECO:0000313" key="15">
    <source>
        <dbReference type="Proteomes" id="UP000187059"/>
    </source>
</evidence>
<protein>
    <recommendedName>
        <fullName evidence="11">1,6-anhydro-N-acetylmuramyl-L-alanine amidase AmpD</fullName>
        <ecNumber evidence="5">3.5.1.28</ecNumber>
    </recommendedName>
    <alternativeName>
        <fullName evidence="12">N-acetylmuramoyl-L-alanine amidase</fullName>
    </alternativeName>
</protein>
<evidence type="ECO:0000256" key="9">
    <source>
        <dbReference type="ARBA" id="ARBA00022833"/>
    </source>
</evidence>
<evidence type="ECO:0000256" key="3">
    <source>
        <dbReference type="ARBA" id="ARBA00004496"/>
    </source>
</evidence>
<proteinExistence type="inferred from homology"/>
<evidence type="ECO:0000256" key="6">
    <source>
        <dbReference type="ARBA" id="ARBA00022490"/>
    </source>
</evidence>
<comment type="subcellular location">
    <subcellularLocation>
        <location evidence="3">Cytoplasm</location>
    </subcellularLocation>
</comment>
<name>A0A1P8UXQ6_9RHOB</name>
<evidence type="ECO:0000256" key="1">
    <source>
        <dbReference type="ARBA" id="ARBA00001561"/>
    </source>
</evidence>
<accession>A0A1P8UXQ6</accession>
<feature type="domain" description="N-acetylmuramoyl-L-alanine amidase" evidence="13">
    <location>
        <begin position="14"/>
        <end position="186"/>
    </location>
</feature>
<dbReference type="InterPro" id="IPR036505">
    <property type="entry name" value="Amidase/PGRP_sf"/>
</dbReference>
<dbReference type="SMART" id="SM00644">
    <property type="entry name" value="Ami_2"/>
    <property type="match status" value="1"/>
</dbReference>
<dbReference type="EC" id="3.5.1.28" evidence="5"/>
<keyword evidence="8 14" id="KW-0378">Hydrolase</keyword>
<evidence type="ECO:0000256" key="11">
    <source>
        <dbReference type="ARBA" id="ARBA00039257"/>
    </source>
</evidence>
<dbReference type="Gene3D" id="3.40.80.10">
    <property type="entry name" value="Peptidoglycan recognition protein-like"/>
    <property type="match status" value="1"/>
</dbReference>
<dbReference type="Gene3D" id="2.30.30.40">
    <property type="entry name" value="SH3 Domains"/>
    <property type="match status" value="1"/>
</dbReference>
<dbReference type="GO" id="GO:0009254">
    <property type="term" value="P:peptidoglycan turnover"/>
    <property type="evidence" value="ECO:0007669"/>
    <property type="project" value="TreeGrafter"/>
</dbReference>
<dbReference type="GO" id="GO:0071555">
    <property type="term" value="P:cell wall organization"/>
    <property type="evidence" value="ECO:0007669"/>
    <property type="project" value="UniProtKB-KW"/>
</dbReference>
<sequence length="288" mass="32117">MRIINHRLKGVDFWPAHFTGGEIVPEIVVLHDTAGRLENGNSARYLASENTGKASVHFVVERDATVRQLVPTNCRANHAGRSNYHGREWCNGFSIGIEIVNPGRMTGDASEARAWWGETFSMRDEYDLAKVATPEHGDGVWMAYTEAQITAVISLLECLFRDVPTLTDITTHWYVSPGRKVDTNPLFPLEHIRARVLGRNDPADLEAEKGSDPSGDETVEIETHGDTLNMRRWPSFNPNVIAAIPDGTVVPVIRKGTFAGRKWLRVLYGGQEGWIVARYAAPITYHNT</sequence>
<dbReference type="GO" id="GO:0005737">
    <property type="term" value="C:cytoplasm"/>
    <property type="evidence" value="ECO:0007669"/>
    <property type="project" value="UniProtKB-SubCell"/>
</dbReference>
<comment type="similarity">
    <text evidence="4">Belongs to the N-acetylmuramoyl-L-alanine amidase 2 family.</text>
</comment>
<evidence type="ECO:0000259" key="13">
    <source>
        <dbReference type="SMART" id="SM00644"/>
    </source>
</evidence>